<name>A0AAE3EGF9_9SPIR</name>
<dbReference type="PANTHER" id="PTHR46268:SF6">
    <property type="entry name" value="UNIVERSAL STRESS PROTEIN UP12"/>
    <property type="match status" value="1"/>
</dbReference>
<dbReference type="InterPro" id="IPR006016">
    <property type="entry name" value="UspA"/>
</dbReference>
<comment type="caution">
    <text evidence="3">The sequence shown here is derived from an EMBL/GenBank/DDBJ whole genome shotgun (WGS) entry which is preliminary data.</text>
</comment>
<dbReference type="Gene3D" id="3.40.50.620">
    <property type="entry name" value="HUPs"/>
    <property type="match status" value="1"/>
</dbReference>
<dbReference type="SUPFAM" id="SSF52402">
    <property type="entry name" value="Adenine nucleotide alpha hydrolases-like"/>
    <property type="match status" value="1"/>
</dbReference>
<accession>A0AAE3EGF9</accession>
<dbReference type="Proteomes" id="UP001198163">
    <property type="component" value="Unassembled WGS sequence"/>
</dbReference>
<organism evidence="3 4">
    <name type="scientific">Teretinema zuelzerae</name>
    <dbReference type="NCBI Taxonomy" id="156"/>
    <lineage>
        <taxon>Bacteria</taxon>
        <taxon>Pseudomonadati</taxon>
        <taxon>Spirochaetota</taxon>
        <taxon>Spirochaetia</taxon>
        <taxon>Spirochaetales</taxon>
        <taxon>Treponemataceae</taxon>
        <taxon>Teretinema</taxon>
    </lineage>
</organism>
<evidence type="ECO:0000313" key="4">
    <source>
        <dbReference type="Proteomes" id="UP001198163"/>
    </source>
</evidence>
<evidence type="ECO:0000313" key="3">
    <source>
        <dbReference type="EMBL" id="MCD1653316.1"/>
    </source>
</evidence>
<reference evidence="3" key="1">
    <citation type="submission" date="2021-08" db="EMBL/GenBank/DDBJ databases">
        <title>Comparative analyses of Brucepasteria parasyntrophica and Teretinema zuelzerae.</title>
        <authorList>
            <person name="Song Y."/>
            <person name="Brune A."/>
        </authorList>
    </citation>
    <scope>NUCLEOTIDE SEQUENCE</scope>
    <source>
        <strain evidence="3">DSM 1903</strain>
    </source>
</reference>
<dbReference type="Pfam" id="PF00582">
    <property type="entry name" value="Usp"/>
    <property type="match status" value="1"/>
</dbReference>
<dbReference type="AlphaFoldDB" id="A0AAE3EGF9"/>
<feature type="domain" description="UspA" evidence="2">
    <location>
        <begin position="6"/>
        <end position="151"/>
    </location>
</feature>
<dbReference type="CDD" id="cd00293">
    <property type="entry name" value="USP-like"/>
    <property type="match status" value="1"/>
</dbReference>
<gene>
    <name evidence="3" type="ORF">K7J14_01215</name>
</gene>
<evidence type="ECO:0000259" key="2">
    <source>
        <dbReference type="Pfam" id="PF00582"/>
    </source>
</evidence>
<evidence type="ECO:0000256" key="1">
    <source>
        <dbReference type="ARBA" id="ARBA00008791"/>
    </source>
</evidence>
<comment type="similarity">
    <text evidence="1">Belongs to the universal stress protein A family.</text>
</comment>
<protein>
    <submittedName>
        <fullName evidence="3">Universal stress protein</fullName>
    </submittedName>
</protein>
<sequence>MIKPLFQNLLVMVNGTEASINAVKYAVLMAKLYRSKVHAVYVVDTATIKQLTLNRIFIEEESREYEESLEQNGLRYLAYVDELGKAKGVKIETELRRGAIWSEIVASAEERHIDAILLGGSDHDSTDQKEINSSTFKSILLNARCSVLTVKERMIEQLYKLA</sequence>
<dbReference type="EMBL" id="JAINWA010000001">
    <property type="protein sequence ID" value="MCD1653316.1"/>
    <property type="molecule type" value="Genomic_DNA"/>
</dbReference>
<keyword evidence="4" id="KW-1185">Reference proteome</keyword>
<dbReference type="InterPro" id="IPR014729">
    <property type="entry name" value="Rossmann-like_a/b/a_fold"/>
</dbReference>
<dbReference type="PANTHER" id="PTHR46268">
    <property type="entry name" value="STRESS RESPONSE PROTEIN NHAX"/>
    <property type="match status" value="1"/>
</dbReference>
<dbReference type="RefSeq" id="WP_230752235.1">
    <property type="nucleotide sequence ID" value="NZ_JAINWA010000001.1"/>
</dbReference>
<proteinExistence type="inferred from homology"/>